<dbReference type="Proteomes" id="UP000031866">
    <property type="component" value="Chromosome"/>
</dbReference>
<dbReference type="RefSeq" id="WP_041895806.1">
    <property type="nucleotide sequence ID" value="NZ_CP010086.2"/>
</dbReference>
<evidence type="ECO:0000259" key="3">
    <source>
        <dbReference type="SMART" id="SM00910"/>
    </source>
</evidence>
<dbReference type="InterPro" id="IPR014905">
    <property type="entry name" value="HIRAN"/>
</dbReference>
<proteinExistence type="predicted"/>
<dbReference type="OrthoDB" id="1650885at2"/>
<evidence type="ECO:0000256" key="1">
    <source>
        <dbReference type="ARBA" id="ARBA00022723"/>
    </source>
</evidence>
<dbReference type="STRING" id="1520.LF65_01928"/>
<dbReference type="KEGG" id="cbei:LF65_01928"/>
<name>A0A0B5QJU9_CLOBE</name>
<dbReference type="SMART" id="SM00910">
    <property type="entry name" value="HIRAN"/>
    <property type="match status" value="1"/>
</dbReference>
<dbReference type="AlphaFoldDB" id="A0A0B5QJU9"/>
<dbReference type="Gene3D" id="3.30.70.2330">
    <property type="match status" value="1"/>
</dbReference>
<dbReference type="EMBL" id="CP010086">
    <property type="protein sequence ID" value="AJG98526.1"/>
    <property type="molecule type" value="Genomic_DNA"/>
</dbReference>
<protein>
    <submittedName>
        <fullName evidence="4">DNA-binding protein</fullName>
    </submittedName>
</protein>
<evidence type="ECO:0000313" key="4">
    <source>
        <dbReference type="EMBL" id="AJG98526.1"/>
    </source>
</evidence>
<dbReference type="GO" id="GO:0003677">
    <property type="term" value="F:DNA binding"/>
    <property type="evidence" value="ECO:0007669"/>
    <property type="project" value="UniProtKB-KW"/>
</dbReference>
<evidence type="ECO:0000313" key="5">
    <source>
        <dbReference type="Proteomes" id="UP000031866"/>
    </source>
</evidence>
<dbReference type="GO" id="GO:0008270">
    <property type="term" value="F:zinc ion binding"/>
    <property type="evidence" value="ECO:0007669"/>
    <property type="project" value="InterPro"/>
</dbReference>
<keyword evidence="1" id="KW-0479">Metal-binding</keyword>
<dbReference type="GO" id="GO:0016818">
    <property type="term" value="F:hydrolase activity, acting on acid anhydrides, in phosphorus-containing anhydrides"/>
    <property type="evidence" value="ECO:0007669"/>
    <property type="project" value="InterPro"/>
</dbReference>
<evidence type="ECO:0000256" key="2">
    <source>
        <dbReference type="ARBA" id="ARBA00022801"/>
    </source>
</evidence>
<accession>A0A0B5QJU9</accession>
<feature type="domain" description="HIRAN" evidence="3">
    <location>
        <begin position="540"/>
        <end position="639"/>
    </location>
</feature>
<sequence length="659" mass="76718">MVKIEIENDINNKNSIYYDLKEFRDRNPDTLYSYQDFEVAGRREFKIITNKVRKLQDYEKNRLASELVGHLCNYALNEEKLSSVHDYITLNPIIGYYENLIKIFKDSVESNKEMLQAMSKRVNNLLKESSYSEAVKLGILLSPICSIKNLKDILNVFSIHNEYIFYTIKSYEYIGSCNNIIFEISKRSKGYGKIFCIMNLTPTTYEIKKWMIEKGCDNSVGITELLSYTMLSLDLLSYLEDTKFSKEEIEVFAKSFSTLLSDYSLDDIKYSTKVCNKLLEIIDNISGGIYSLYAVISILYSIEAIIIDEYKNKGNSNSYKLNNDYKEIIDNCKKICKKELWHSVIANEVHNIEIESSVLISCADRTKYRLKKSEFELIIKRDYTNALLYKYAFSIGNKAIKKYAFKLGLKKLPMAEILSGQDELKIENLLYEDIAQICFFIIIKYAQYEDFIDEYKDINFQALKSPLIETRIQAAANLQRFKDEFDLLDKETIKDAISTEIVSDVRRALNSLLIKSSSKKNKRYVEIDEDMHIDAHVKDIYLTSVNIAGTSYFDMSEIYNKLLEDDMVYLKRDFDNEYDKNAIEVITTEGFVMGYVPKDNNLILKNLIDKGKYLYGKVEEISEDYSVIKIQIYLSYKDVIEEITNTLSLLSGEREDYLQ</sequence>
<organism evidence="4 5">
    <name type="scientific">Clostridium beijerinckii</name>
    <name type="common">Clostridium MP</name>
    <dbReference type="NCBI Taxonomy" id="1520"/>
    <lineage>
        <taxon>Bacteria</taxon>
        <taxon>Bacillati</taxon>
        <taxon>Bacillota</taxon>
        <taxon>Clostridia</taxon>
        <taxon>Eubacteriales</taxon>
        <taxon>Clostridiaceae</taxon>
        <taxon>Clostridium</taxon>
    </lineage>
</organism>
<keyword evidence="2" id="KW-0378">Hydrolase</keyword>
<reference evidence="5" key="1">
    <citation type="submission" date="2014-12" db="EMBL/GenBank/DDBJ databases">
        <title>Genome sequence of Clostridium beijerinckii strain 59B.</title>
        <authorList>
            <person name="Little G.T."/>
            <person name="Minton N.P."/>
        </authorList>
    </citation>
    <scope>NUCLEOTIDE SEQUENCE [LARGE SCALE GENOMIC DNA]</scope>
    <source>
        <strain evidence="5">59B</strain>
    </source>
</reference>
<dbReference type="Pfam" id="PF08797">
    <property type="entry name" value="HIRAN"/>
    <property type="match status" value="1"/>
</dbReference>
<gene>
    <name evidence="4" type="ORF">LF65_01928</name>
</gene>
<keyword evidence="4" id="KW-0238">DNA-binding</keyword>